<dbReference type="RefSeq" id="WP_378265527.1">
    <property type="nucleotide sequence ID" value="NZ_JBHSIT010000023.1"/>
</dbReference>
<evidence type="ECO:0000313" key="2">
    <source>
        <dbReference type="Proteomes" id="UP001595872"/>
    </source>
</evidence>
<dbReference type="EMBL" id="JBHSIT010000023">
    <property type="protein sequence ID" value="MFC4914026.1"/>
    <property type="molecule type" value="Genomic_DNA"/>
</dbReference>
<keyword evidence="2" id="KW-1185">Reference proteome</keyword>
<protein>
    <submittedName>
        <fullName evidence="1">HAD domain-containing protein</fullName>
    </submittedName>
</protein>
<reference evidence="2" key="1">
    <citation type="journal article" date="2019" name="Int. J. Syst. Evol. Microbiol.">
        <title>The Global Catalogue of Microorganisms (GCM) 10K type strain sequencing project: providing services to taxonomists for standard genome sequencing and annotation.</title>
        <authorList>
            <consortium name="The Broad Institute Genomics Platform"/>
            <consortium name="The Broad Institute Genome Sequencing Center for Infectious Disease"/>
            <person name="Wu L."/>
            <person name="Ma J."/>
        </authorList>
    </citation>
    <scope>NUCLEOTIDE SEQUENCE [LARGE SCALE GENOMIC DNA]</scope>
    <source>
        <strain evidence="2">KLKA75</strain>
    </source>
</reference>
<dbReference type="Proteomes" id="UP001595872">
    <property type="component" value="Unassembled WGS sequence"/>
</dbReference>
<proteinExistence type="predicted"/>
<dbReference type="Pfam" id="PF18143">
    <property type="entry name" value="HAD_SAK_2"/>
    <property type="match status" value="1"/>
</dbReference>
<organism evidence="1 2">
    <name type="scientific">Actinomadura gamaensis</name>
    <dbReference type="NCBI Taxonomy" id="1763541"/>
    <lineage>
        <taxon>Bacteria</taxon>
        <taxon>Bacillati</taxon>
        <taxon>Actinomycetota</taxon>
        <taxon>Actinomycetes</taxon>
        <taxon>Streptosporangiales</taxon>
        <taxon>Thermomonosporaceae</taxon>
        <taxon>Actinomadura</taxon>
    </lineage>
</organism>
<evidence type="ECO:0000313" key="1">
    <source>
        <dbReference type="EMBL" id="MFC4914026.1"/>
    </source>
</evidence>
<gene>
    <name evidence="1" type="ORF">ACFPCY_42545</name>
</gene>
<accession>A0ABV9UC60</accession>
<name>A0ABV9UC60_9ACTN</name>
<sequence length="164" mass="18152">MGSPLVLVDVDGVLNPFRKPHRQFRRHRVMPEGRLLRVLLDVRHGRMLLDLAAETGAELVWATYWQDEANEWIGPRIGLPELPFVPLPPFPGIEEGRSFGAWKARHVAAWTGGRPFVWFEDEPDAAASLAAEPGVGDHLLVGVDPVTGLTAEHIEEAAAWLSGR</sequence>
<comment type="caution">
    <text evidence="1">The sequence shown here is derived from an EMBL/GenBank/DDBJ whole genome shotgun (WGS) entry which is preliminary data.</text>
</comment>